<keyword evidence="3" id="KW-0460">Magnesium</keyword>
<feature type="domain" description="Nudix hydrolase" evidence="4">
    <location>
        <begin position="16"/>
        <end position="149"/>
    </location>
</feature>
<dbReference type="Proteomes" id="UP001183777">
    <property type="component" value="Unassembled WGS sequence"/>
</dbReference>
<gene>
    <name evidence="5" type="ORF">RM649_16310</name>
</gene>
<evidence type="ECO:0000313" key="5">
    <source>
        <dbReference type="EMBL" id="MDT0429196.1"/>
    </source>
</evidence>
<reference evidence="6" key="1">
    <citation type="submission" date="2023-07" db="EMBL/GenBank/DDBJ databases">
        <title>30 novel species of actinomycetes from the DSMZ collection.</title>
        <authorList>
            <person name="Nouioui I."/>
        </authorList>
    </citation>
    <scope>NUCLEOTIDE SEQUENCE [LARGE SCALE GENOMIC DNA]</scope>
    <source>
        <strain evidence="6">DSM 41770</strain>
    </source>
</reference>
<dbReference type="Pfam" id="PF00293">
    <property type="entry name" value="NUDIX"/>
    <property type="match status" value="1"/>
</dbReference>
<comment type="caution">
    <text evidence="5">The sequence shown here is derived from an EMBL/GenBank/DDBJ whole genome shotgun (WGS) entry which is preliminary data.</text>
</comment>
<sequence length="165" mass="18065">MSDNWLPPAEYVATLPKATLYACFFVTDEDDRPIQLRAARDPGLWQWPGGNMDAGETPWDCAVREGLEETGLLLAAVPRLLGVHFLTERADWPALKVGLVFDGGRLTSAQIGRIVLDPGEHSEAAVRSLQEWQKDMSPGSFDRLAAVAEARRTGAACYLQQTDPG</sequence>
<evidence type="ECO:0000256" key="2">
    <source>
        <dbReference type="ARBA" id="ARBA00022801"/>
    </source>
</evidence>
<comment type="cofactor">
    <cofactor evidence="1">
        <name>Mg(2+)</name>
        <dbReference type="ChEBI" id="CHEBI:18420"/>
    </cofactor>
</comment>
<dbReference type="Gene3D" id="3.90.79.10">
    <property type="entry name" value="Nucleoside Triphosphate Pyrophosphohydrolase"/>
    <property type="match status" value="1"/>
</dbReference>
<dbReference type="InterPro" id="IPR015797">
    <property type="entry name" value="NUDIX_hydrolase-like_dom_sf"/>
</dbReference>
<dbReference type="RefSeq" id="WP_200693371.1">
    <property type="nucleotide sequence ID" value="NZ_JAVREX010000006.1"/>
</dbReference>
<dbReference type="PANTHER" id="PTHR43046">
    <property type="entry name" value="GDP-MANNOSE MANNOSYL HYDROLASE"/>
    <property type="match status" value="1"/>
</dbReference>
<dbReference type="EC" id="3.6.-.-" evidence="5"/>
<dbReference type="InterPro" id="IPR020084">
    <property type="entry name" value="NUDIX_hydrolase_CS"/>
</dbReference>
<dbReference type="PROSITE" id="PS00893">
    <property type="entry name" value="NUDIX_BOX"/>
    <property type="match status" value="1"/>
</dbReference>
<protein>
    <submittedName>
        <fullName evidence="5">NUDIX hydrolase</fullName>
        <ecNumber evidence="5">3.6.-.-</ecNumber>
    </submittedName>
</protein>
<evidence type="ECO:0000313" key="6">
    <source>
        <dbReference type="Proteomes" id="UP001183777"/>
    </source>
</evidence>
<evidence type="ECO:0000256" key="1">
    <source>
        <dbReference type="ARBA" id="ARBA00001946"/>
    </source>
</evidence>
<dbReference type="EMBL" id="JAVREX010000006">
    <property type="protein sequence ID" value="MDT0429196.1"/>
    <property type="molecule type" value="Genomic_DNA"/>
</dbReference>
<dbReference type="SUPFAM" id="SSF55811">
    <property type="entry name" value="Nudix"/>
    <property type="match status" value="1"/>
</dbReference>
<name>A0ABU2RK25_9ACTN</name>
<organism evidence="5 6">
    <name type="scientific">Streptomyces salyersiae</name>
    <dbReference type="NCBI Taxonomy" id="3075530"/>
    <lineage>
        <taxon>Bacteria</taxon>
        <taxon>Bacillati</taxon>
        <taxon>Actinomycetota</taxon>
        <taxon>Actinomycetes</taxon>
        <taxon>Kitasatosporales</taxon>
        <taxon>Streptomycetaceae</taxon>
        <taxon>Streptomyces</taxon>
    </lineage>
</organism>
<keyword evidence="6" id="KW-1185">Reference proteome</keyword>
<dbReference type="PANTHER" id="PTHR43046:SF12">
    <property type="entry name" value="GDP-MANNOSE MANNOSYL HYDROLASE"/>
    <property type="match status" value="1"/>
</dbReference>
<proteinExistence type="predicted"/>
<dbReference type="GO" id="GO:0016787">
    <property type="term" value="F:hydrolase activity"/>
    <property type="evidence" value="ECO:0007669"/>
    <property type="project" value="UniProtKB-KW"/>
</dbReference>
<dbReference type="PROSITE" id="PS51462">
    <property type="entry name" value="NUDIX"/>
    <property type="match status" value="1"/>
</dbReference>
<keyword evidence="2 5" id="KW-0378">Hydrolase</keyword>
<accession>A0ABU2RK25</accession>
<dbReference type="InterPro" id="IPR000086">
    <property type="entry name" value="NUDIX_hydrolase_dom"/>
</dbReference>
<evidence type="ECO:0000259" key="4">
    <source>
        <dbReference type="PROSITE" id="PS51462"/>
    </source>
</evidence>
<evidence type="ECO:0000256" key="3">
    <source>
        <dbReference type="ARBA" id="ARBA00022842"/>
    </source>
</evidence>